<comment type="similarity">
    <text evidence="2 4">Belongs to the pyridoxal phosphate-binding protein YggS/PROSC family.</text>
</comment>
<dbReference type="OrthoDB" id="9804072at2"/>
<comment type="function">
    <text evidence="2">Pyridoxal 5'-phosphate (PLP)-binding protein, which is involved in PLP homeostasis.</text>
</comment>
<comment type="cofactor">
    <cofactor evidence="3">
        <name>pyridoxal 5'-phosphate</name>
        <dbReference type="ChEBI" id="CHEBI:597326"/>
    </cofactor>
</comment>
<gene>
    <name evidence="6" type="ORF">EQY75_07355</name>
</gene>
<evidence type="ECO:0000256" key="3">
    <source>
        <dbReference type="PIRSR" id="PIRSR004848-1"/>
    </source>
</evidence>
<evidence type="ECO:0000256" key="1">
    <source>
        <dbReference type="ARBA" id="ARBA00022898"/>
    </source>
</evidence>
<evidence type="ECO:0000259" key="5">
    <source>
        <dbReference type="Pfam" id="PF01168"/>
    </source>
</evidence>
<dbReference type="PANTHER" id="PTHR10146">
    <property type="entry name" value="PROLINE SYNTHETASE CO-TRANSCRIBED BACTERIAL HOMOLOG PROTEIN"/>
    <property type="match status" value="1"/>
</dbReference>
<dbReference type="FunFam" id="3.20.20.10:FF:000018">
    <property type="entry name" value="Pyridoxal phosphate homeostasis protein"/>
    <property type="match status" value="1"/>
</dbReference>
<dbReference type="GO" id="GO:0030170">
    <property type="term" value="F:pyridoxal phosphate binding"/>
    <property type="evidence" value="ECO:0007669"/>
    <property type="project" value="UniProtKB-UniRule"/>
</dbReference>
<dbReference type="RefSeq" id="WP_129604416.1">
    <property type="nucleotide sequence ID" value="NZ_CP035544.1"/>
</dbReference>
<proteinExistence type="inferred from homology"/>
<keyword evidence="1 2" id="KW-0663">Pyridoxal phosphate</keyword>
<accession>A0A411E9J0</accession>
<dbReference type="AlphaFoldDB" id="A0A411E9J0"/>
<sequence length="217" mass="24706">MSIAENLKKIKNDLPSDVTLVAVSKTKSNEEILEAYNTGHRVFGENKVQEMTEKWSSLPEDIEWHMIGHVQRNKVKYMAPYVSLVHGVDSLKLLREINKHGRKHSRAIPCLLQMFIAKEDTKFGFDEQELQALLANEELKDFKHVKIMGLMGMATFTDNRDQIRQEFHSLKTMFDALKSVMPEVSILSMGMSGDYDIAIEEGSTMVRIGSSIFGARQ</sequence>
<evidence type="ECO:0000313" key="7">
    <source>
        <dbReference type="Proteomes" id="UP000290889"/>
    </source>
</evidence>
<evidence type="ECO:0000256" key="2">
    <source>
        <dbReference type="HAMAP-Rule" id="MF_02087"/>
    </source>
</evidence>
<evidence type="ECO:0000313" key="6">
    <source>
        <dbReference type="EMBL" id="QBA64362.1"/>
    </source>
</evidence>
<reference evidence="6 7" key="1">
    <citation type="submission" date="2019-01" db="EMBL/GenBank/DDBJ databases">
        <title>Muriicola soli sp. nov., isolated from soil.</title>
        <authorList>
            <person name="Kang H.J."/>
            <person name="Kim S.B."/>
        </authorList>
    </citation>
    <scope>NUCLEOTIDE SEQUENCE [LARGE SCALE GENOMIC DNA]</scope>
    <source>
        <strain evidence="6 7">MMS17-SY002</strain>
    </source>
</reference>
<organism evidence="6 7">
    <name type="scientific">Muriicola soli</name>
    <dbReference type="NCBI Taxonomy" id="2507538"/>
    <lineage>
        <taxon>Bacteria</taxon>
        <taxon>Pseudomonadati</taxon>
        <taxon>Bacteroidota</taxon>
        <taxon>Flavobacteriia</taxon>
        <taxon>Flavobacteriales</taxon>
        <taxon>Flavobacteriaceae</taxon>
        <taxon>Muriicola</taxon>
    </lineage>
</organism>
<dbReference type="EMBL" id="CP035544">
    <property type="protein sequence ID" value="QBA64362.1"/>
    <property type="molecule type" value="Genomic_DNA"/>
</dbReference>
<dbReference type="Pfam" id="PF01168">
    <property type="entry name" value="Ala_racemase_N"/>
    <property type="match status" value="1"/>
</dbReference>
<dbReference type="Proteomes" id="UP000290889">
    <property type="component" value="Chromosome"/>
</dbReference>
<name>A0A411E9J0_9FLAO</name>
<dbReference type="NCBIfam" id="TIGR00044">
    <property type="entry name" value="YggS family pyridoxal phosphate-dependent enzyme"/>
    <property type="match status" value="1"/>
</dbReference>
<dbReference type="InterPro" id="IPR001608">
    <property type="entry name" value="Ala_racemase_N"/>
</dbReference>
<dbReference type="KEGG" id="mur:EQY75_07355"/>
<dbReference type="InterPro" id="IPR029066">
    <property type="entry name" value="PLP-binding_barrel"/>
</dbReference>
<keyword evidence="7" id="KW-1185">Reference proteome</keyword>
<dbReference type="CDD" id="cd00635">
    <property type="entry name" value="PLPDE_III_YBL036c_like"/>
    <property type="match status" value="1"/>
</dbReference>
<feature type="modified residue" description="N6-(pyridoxal phosphate)lysine" evidence="2 3">
    <location>
        <position position="25"/>
    </location>
</feature>
<dbReference type="HAMAP" id="MF_02087">
    <property type="entry name" value="PLP_homeostasis"/>
    <property type="match status" value="1"/>
</dbReference>
<dbReference type="PANTHER" id="PTHR10146:SF14">
    <property type="entry name" value="PYRIDOXAL PHOSPHATE HOMEOSTASIS PROTEIN"/>
    <property type="match status" value="1"/>
</dbReference>
<dbReference type="InterPro" id="IPR011078">
    <property type="entry name" value="PyrdxlP_homeostasis"/>
</dbReference>
<dbReference type="PIRSF" id="PIRSF004848">
    <property type="entry name" value="YBL036c_PLPDEIII"/>
    <property type="match status" value="1"/>
</dbReference>
<feature type="domain" description="Alanine racemase N-terminal" evidence="5">
    <location>
        <begin position="2"/>
        <end position="216"/>
    </location>
</feature>
<dbReference type="SUPFAM" id="SSF51419">
    <property type="entry name" value="PLP-binding barrel"/>
    <property type="match status" value="1"/>
</dbReference>
<evidence type="ECO:0000256" key="4">
    <source>
        <dbReference type="RuleBase" id="RU004514"/>
    </source>
</evidence>
<dbReference type="Gene3D" id="3.20.20.10">
    <property type="entry name" value="Alanine racemase"/>
    <property type="match status" value="1"/>
</dbReference>
<protein>
    <recommendedName>
        <fullName evidence="2">Pyridoxal phosphate homeostasis protein</fullName>
        <shortName evidence="2">PLP homeostasis protein</shortName>
    </recommendedName>
</protein>